<dbReference type="PIRSF" id="PIRSF010376">
    <property type="entry name" value="IspE"/>
    <property type="match status" value="1"/>
</dbReference>
<dbReference type="EC" id="2.7.1.148" evidence="2 9"/>
<keyword evidence="13" id="KW-1185">Reference proteome</keyword>
<keyword evidence="6 9" id="KW-0418">Kinase</keyword>
<dbReference type="InterPro" id="IPR006204">
    <property type="entry name" value="GHMP_kinase_N_dom"/>
</dbReference>
<dbReference type="OrthoDB" id="9809438at2"/>
<sequence length="301" mass="31739">MVIRPIAGGVQVLAPAKLNLFLEVLGKRPDGYHELETLMVAIDLHDTLSFEADDSGRIALKCDDPALPTGPENLVVKAAELLRREAGPEGVSRLGARIALSKAIPAQAGLGGGSSDAAATLAALDRLWELNTPADRLRELAGQIGSDVSFFLDTPAAVCRGRGERVEPLSLDPESSPIDFHAVLVCPPVGVRTPDVYAGLTPPERPEPIGPAIDAFLSGDPARLGRRLFNRLQPVAERIEPALGRVRSALIDLGPSLDGHLLSGSGSAYFGLARDREAALDAAQRLGDLEIGTIRVVRCGP</sequence>
<dbReference type="EMBL" id="RYZH01000022">
    <property type="protein sequence ID" value="RUL87400.1"/>
    <property type="molecule type" value="Genomic_DNA"/>
</dbReference>
<gene>
    <name evidence="9 12" type="primary">ispE</name>
    <name evidence="12" type="ORF">TsocGM_12790</name>
</gene>
<dbReference type="Gene3D" id="3.30.230.10">
    <property type="match status" value="1"/>
</dbReference>
<dbReference type="Pfam" id="PF00288">
    <property type="entry name" value="GHMP_kinases_N"/>
    <property type="match status" value="1"/>
</dbReference>
<dbReference type="SUPFAM" id="SSF55060">
    <property type="entry name" value="GHMP Kinase, C-terminal domain"/>
    <property type="match status" value="1"/>
</dbReference>
<evidence type="ECO:0000256" key="8">
    <source>
        <dbReference type="ARBA" id="ARBA00032554"/>
    </source>
</evidence>
<comment type="similarity">
    <text evidence="1 9">Belongs to the GHMP kinase family. IspE subfamily.</text>
</comment>
<reference evidence="12 13" key="2">
    <citation type="submission" date="2019-01" db="EMBL/GenBank/DDBJ databases">
        <title>Tautonia sociabilis, a novel thermotolerant planctomycete of Isosphaeraceae family, isolated from a 4000 m deep subterranean habitat.</title>
        <authorList>
            <person name="Kovaleva O.L."/>
            <person name="Elcheninov A.G."/>
            <person name="Van Heerden E."/>
            <person name="Toshchakov S.V."/>
            <person name="Novikov A."/>
            <person name="Bonch-Osmolovskaya E.A."/>
            <person name="Kublanov I.V."/>
        </authorList>
    </citation>
    <scope>NUCLEOTIDE SEQUENCE [LARGE SCALE GENOMIC DNA]</scope>
    <source>
        <strain evidence="12 13">GM2012</strain>
    </source>
</reference>
<dbReference type="NCBIfam" id="TIGR00154">
    <property type="entry name" value="ispE"/>
    <property type="match status" value="1"/>
</dbReference>
<feature type="domain" description="GHMP kinase C-terminal" evidence="11">
    <location>
        <begin position="212"/>
        <end position="286"/>
    </location>
</feature>
<evidence type="ECO:0000259" key="10">
    <source>
        <dbReference type="Pfam" id="PF00288"/>
    </source>
</evidence>
<evidence type="ECO:0000256" key="3">
    <source>
        <dbReference type="ARBA" id="ARBA00017473"/>
    </source>
</evidence>
<comment type="caution">
    <text evidence="12">The sequence shown here is derived from an EMBL/GenBank/DDBJ whole genome shotgun (WGS) entry which is preliminary data.</text>
</comment>
<comment type="catalytic activity">
    <reaction evidence="9">
        <text>4-CDP-2-C-methyl-D-erythritol + ATP = 4-CDP-2-C-methyl-D-erythritol 2-phosphate + ADP + H(+)</text>
        <dbReference type="Rhea" id="RHEA:18437"/>
        <dbReference type="ChEBI" id="CHEBI:15378"/>
        <dbReference type="ChEBI" id="CHEBI:30616"/>
        <dbReference type="ChEBI" id="CHEBI:57823"/>
        <dbReference type="ChEBI" id="CHEBI:57919"/>
        <dbReference type="ChEBI" id="CHEBI:456216"/>
        <dbReference type="EC" id="2.7.1.148"/>
    </reaction>
</comment>
<dbReference type="InterPro" id="IPR004424">
    <property type="entry name" value="IspE"/>
</dbReference>
<dbReference type="SUPFAM" id="SSF54211">
    <property type="entry name" value="Ribosomal protein S5 domain 2-like"/>
    <property type="match status" value="1"/>
</dbReference>
<dbReference type="PANTHER" id="PTHR43527">
    <property type="entry name" value="4-DIPHOSPHOCYTIDYL-2-C-METHYL-D-ERYTHRITOL KINASE, CHLOROPLASTIC"/>
    <property type="match status" value="1"/>
</dbReference>
<evidence type="ECO:0000256" key="9">
    <source>
        <dbReference type="HAMAP-Rule" id="MF_00061"/>
    </source>
</evidence>
<dbReference type="Pfam" id="PF08544">
    <property type="entry name" value="GHMP_kinases_C"/>
    <property type="match status" value="1"/>
</dbReference>
<dbReference type="Gene3D" id="3.30.70.890">
    <property type="entry name" value="GHMP kinase, C-terminal domain"/>
    <property type="match status" value="1"/>
</dbReference>
<dbReference type="InterPro" id="IPR013750">
    <property type="entry name" value="GHMP_kinase_C_dom"/>
</dbReference>
<reference evidence="12 13" key="1">
    <citation type="submission" date="2018-12" db="EMBL/GenBank/DDBJ databases">
        <authorList>
            <person name="Toschakov S.V."/>
        </authorList>
    </citation>
    <scope>NUCLEOTIDE SEQUENCE [LARGE SCALE GENOMIC DNA]</scope>
    <source>
        <strain evidence="12 13">GM2012</strain>
    </source>
</reference>
<dbReference type="GO" id="GO:0016114">
    <property type="term" value="P:terpenoid biosynthetic process"/>
    <property type="evidence" value="ECO:0007669"/>
    <property type="project" value="UniProtKB-UniRule"/>
</dbReference>
<dbReference type="RefSeq" id="WP_126725764.1">
    <property type="nucleotide sequence ID" value="NZ_RYZH01000022.1"/>
</dbReference>
<evidence type="ECO:0000313" key="12">
    <source>
        <dbReference type="EMBL" id="RUL87400.1"/>
    </source>
</evidence>
<organism evidence="12 13">
    <name type="scientific">Tautonia sociabilis</name>
    <dbReference type="NCBI Taxonomy" id="2080755"/>
    <lineage>
        <taxon>Bacteria</taxon>
        <taxon>Pseudomonadati</taxon>
        <taxon>Planctomycetota</taxon>
        <taxon>Planctomycetia</taxon>
        <taxon>Isosphaerales</taxon>
        <taxon>Isosphaeraceae</taxon>
        <taxon>Tautonia</taxon>
    </lineage>
</organism>
<dbReference type="GO" id="GO:0005524">
    <property type="term" value="F:ATP binding"/>
    <property type="evidence" value="ECO:0007669"/>
    <property type="project" value="UniProtKB-UniRule"/>
</dbReference>
<evidence type="ECO:0000259" key="11">
    <source>
        <dbReference type="Pfam" id="PF08544"/>
    </source>
</evidence>
<accession>A0A432MJH7</accession>
<dbReference type="Proteomes" id="UP000280296">
    <property type="component" value="Unassembled WGS sequence"/>
</dbReference>
<evidence type="ECO:0000256" key="7">
    <source>
        <dbReference type="ARBA" id="ARBA00022840"/>
    </source>
</evidence>
<evidence type="ECO:0000256" key="1">
    <source>
        <dbReference type="ARBA" id="ARBA00009684"/>
    </source>
</evidence>
<evidence type="ECO:0000256" key="4">
    <source>
        <dbReference type="ARBA" id="ARBA00022679"/>
    </source>
</evidence>
<comment type="pathway">
    <text evidence="9">Isoprenoid biosynthesis; isopentenyl diphosphate biosynthesis via DXP pathway; isopentenyl diphosphate from 1-deoxy-D-xylulose 5-phosphate: step 3/6.</text>
</comment>
<feature type="domain" description="GHMP kinase N-terminal" evidence="10">
    <location>
        <begin position="73"/>
        <end position="159"/>
    </location>
</feature>
<evidence type="ECO:0000256" key="2">
    <source>
        <dbReference type="ARBA" id="ARBA00012052"/>
    </source>
</evidence>
<dbReference type="InterPro" id="IPR036554">
    <property type="entry name" value="GHMP_kinase_C_sf"/>
</dbReference>
<comment type="function">
    <text evidence="9">Catalyzes the phosphorylation of the position 2 hydroxy group of 4-diphosphocytidyl-2C-methyl-D-erythritol.</text>
</comment>
<keyword evidence="7 9" id="KW-0067">ATP-binding</keyword>
<name>A0A432MJH7_9BACT</name>
<dbReference type="InterPro" id="IPR014721">
    <property type="entry name" value="Ribsml_uS5_D2-typ_fold_subgr"/>
</dbReference>
<dbReference type="GO" id="GO:0019288">
    <property type="term" value="P:isopentenyl diphosphate biosynthetic process, methylerythritol 4-phosphate pathway"/>
    <property type="evidence" value="ECO:0007669"/>
    <property type="project" value="UniProtKB-UniRule"/>
</dbReference>
<keyword evidence="9" id="KW-0414">Isoprene biosynthesis</keyword>
<proteinExistence type="inferred from homology"/>
<feature type="active site" evidence="9">
    <location>
        <position position="147"/>
    </location>
</feature>
<feature type="binding site" evidence="9">
    <location>
        <begin position="105"/>
        <end position="115"/>
    </location>
    <ligand>
        <name>ATP</name>
        <dbReference type="ChEBI" id="CHEBI:30616"/>
    </ligand>
</feature>
<evidence type="ECO:0000313" key="13">
    <source>
        <dbReference type="Proteomes" id="UP000280296"/>
    </source>
</evidence>
<dbReference type="InterPro" id="IPR020568">
    <property type="entry name" value="Ribosomal_Su5_D2-typ_SF"/>
</dbReference>
<feature type="active site" evidence="9">
    <location>
        <position position="17"/>
    </location>
</feature>
<protein>
    <recommendedName>
        <fullName evidence="3 9">4-diphosphocytidyl-2-C-methyl-D-erythritol kinase</fullName>
        <shortName evidence="9">CMK</shortName>
        <ecNumber evidence="2 9">2.7.1.148</ecNumber>
    </recommendedName>
    <alternativeName>
        <fullName evidence="8 9">4-(cytidine-5'-diphospho)-2-C-methyl-D-erythritol kinase</fullName>
    </alternativeName>
</protein>
<evidence type="ECO:0000256" key="5">
    <source>
        <dbReference type="ARBA" id="ARBA00022741"/>
    </source>
</evidence>
<evidence type="ECO:0000256" key="6">
    <source>
        <dbReference type="ARBA" id="ARBA00022777"/>
    </source>
</evidence>
<dbReference type="GO" id="GO:0050515">
    <property type="term" value="F:4-(cytidine 5'-diphospho)-2-C-methyl-D-erythritol kinase activity"/>
    <property type="evidence" value="ECO:0007669"/>
    <property type="project" value="UniProtKB-UniRule"/>
</dbReference>
<keyword evidence="5 9" id="KW-0547">Nucleotide-binding</keyword>
<dbReference type="AlphaFoldDB" id="A0A432MJH7"/>
<dbReference type="UniPathway" id="UPA00056">
    <property type="reaction ID" value="UER00094"/>
</dbReference>
<dbReference type="PANTHER" id="PTHR43527:SF2">
    <property type="entry name" value="4-DIPHOSPHOCYTIDYL-2-C-METHYL-D-ERYTHRITOL KINASE, CHLOROPLASTIC"/>
    <property type="match status" value="1"/>
</dbReference>
<keyword evidence="4 9" id="KW-0808">Transferase</keyword>
<dbReference type="HAMAP" id="MF_00061">
    <property type="entry name" value="IspE"/>
    <property type="match status" value="1"/>
</dbReference>